<dbReference type="Gene3D" id="2.40.170.20">
    <property type="entry name" value="TonB-dependent receptor, beta-barrel domain"/>
    <property type="match status" value="1"/>
</dbReference>
<dbReference type="CDD" id="cd01347">
    <property type="entry name" value="ligand_gated_channel"/>
    <property type="match status" value="1"/>
</dbReference>
<evidence type="ECO:0000313" key="15">
    <source>
        <dbReference type="EMBL" id="OLA39195.1"/>
    </source>
</evidence>
<feature type="chain" id="PRO_5013067343" evidence="12">
    <location>
        <begin position="24"/>
        <end position="643"/>
    </location>
</feature>
<keyword evidence="9 10" id="KW-0998">Cell outer membrane</keyword>
<organism evidence="15 16">
    <name type="scientific">Phascolarctobacterium succinatutens</name>
    <dbReference type="NCBI Taxonomy" id="626940"/>
    <lineage>
        <taxon>Bacteria</taxon>
        <taxon>Bacillati</taxon>
        <taxon>Bacillota</taxon>
        <taxon>Negativicutes</taxon>
        <taxon>Acidaminococcales</taxon>
        <taxon>Acidaminococcaceae</taxon>
        <taxon>Phascolarctobacterium</taxon>
    </lineage>
</organism>
<gene>
    <name evidence="15" type="ORF">BHW43_02025</name>
</gene>
<reference evidence="15 16" key="1">
    <citation type="journal article" date="2016" name="Nat. Biotechnol.">
        <title>Measurement of bacterial replication rates in microbial communities.</title>
        <authorList>
            <person name="Brown C.T."/>
            <person name="Olm M.R."/>
            <person name="Thomas B.C."/>
            <person name="Banfield J.F."/>
        </authorList>
    </citation>
    <scope>NUCLEOTIDE SEQUENCE [LARGE SCALE GENOMIC DNA]</scope>
    <source>
        <strain evidence="15">46_33</strain>
    </source>
</reference>
<evidence type="ECO:0000256" key="1">
    <source>
        <dbReference type="ARBA" id="ARBA00004571"/>
    </source>
</evidence>
<dbReference type="GO" id="GO:0009279">
    <property type="term" value="C:cell outer membrane"/>
    <property type="evidence" value="ECO:0007669"/>
    <property type="project" value="UniProtKB-SubCell"/>
</dbReference>
<dbReference type="Gene3D" id="2.170.130.10">
    <property type="entry name" value="TonB-dependent receptor, plug domain"/>
    <property type="match status" value="1"/>
</dbReference>
<dbReference type="InterPro" id="IPR010917">
    <property type="entry name" value="TonB_rcpt_CS"/>
</dbReference>
<evidence type="ECO:0000256" key="4">
    <source>
        <dbReference type="ARBA" id="ARBA00022692"/>
    </source>
</evidence>
<accession>A0A1Q6RA15</accession>
<dbReference type="SUPFAM" id="SSF56935">
    <property type="entry name" value="Porins"/>
    <property type="match status" value="1"/>
</dbReference>
<dbReference type="InterPro" id="IPR037066">
    <property type="entry name" value="Plug_dom_sf"/>
</dbReference>
<evidence type="ECO:0000256" key="5">
    <source>
        <dbReference type="ARBA" id="ARBA00022729"/>
    </source>
</evidence>
<evidence type="ECO:0000256" key="7">
    <source>
        <dbReference type="ARBA" id="ARBA00023136"/>
    </source>
</evidence>
<dbReference type="GO" id="GO:0044718">
    <property type="term" value="P:siderophore transmembrane transport"/>
    <property type="evidence" value="ECO:0007669"/>
    <property type="project" value="TreeGrafter"/>
</dbReference>
<dbReference type="AlphaFoldDB" id="A0A1Q6RA15"/>
<dbReference type="Pfam" id="PF07715">
    <property type="entry name" value="Plug"/>
    <property type="match status" value="1"/>
</dbReference>
<keyword evidence="2 10" id="KW-0813">Transport</keyword>
<keyword evidence="5 12" id="KW-0732">Signal</keyword>
<comment type="caution">
    <text evidence="15">The sequence shown here is derived from an EMBL/GenBank/DDBJ whole genome shotgun (WGS) entry which is preliminary data.</text>
</comment>
<evidence type="ECO:0000256" key="3">
    <source>
        <dbReference type="ARBA" id="ARBA00022452"/>
    </source>
</evidence>
<dbReference type="GO" id="GO:0015344">
    <property type="term" value="F:siderophore uptake transmembrane transporter activity"/>
    <property type="evidence" value="ECO:0007669"/>
    <property type="project" value="TreeGrafter"/>
</dbReference>
<keyword evidence="4 10" id="KW-0812">Transmembrane</keyword>
<keyword evidence="6 11" id="KW-0798">TonB box</keyword>
<dbReference type="STRING" id="626940.BHW43_02025"/>
<evidence type="ECO:0000256" key="9">
    <source>
        <dbReference type="ARBA" id="ARBA00023237"/>
    </source>
</evidence>
<evidence type="ECO:0000259" key="14">
    <source>
        <dbReference type="Pfam" id="PF07715"/>
    </source>
</evidence>
<dbReference type="Proteomes" id="UP000186777">
    <property type="component" value="Unassembled WGS sequence"/>
</dbReference>
<evidence type="ECO:0000256" key="10">
    <source>
        <dbReference type="PROSITE-ProRule" id="PRU01360"/>
    </source>
</evidence>
<evidence type="ECO:0000313" key="16">
    <source>
        <dbReference type="Proteomes" id="UP000186777"/>
    </source>
</evidence>
<dbReference type="PANTHER" id="PTHR30069:SF29">
    <property type="entry name" value="HEMOGLOBIN AND HEMOGLOBIN-HAPTOGLOBIN-BINDING PROTEIN 1-RELATED"/>
    <property type="match status" value="1"/>
</dbReference>
<dbReference type="PANTHER" id="PTHR30069">
    <property type="entry name" value="TONB-DEPENDENT OUTER MEMBRANE RECEPTOR"/>
    <property type="match status" value="1"/>
</dbReference>
<keyword evidence="7 10" id="KW-0472">Membrane</keyword>
<feature type="signal peptide" evidence="12">
    <location>
        <begin position="1"/>
        <end position="23"/>
    </location>
</feature>
<evidence type="ECO:0000256" key="6">
    <source>
        <dbReference type="ARBA" id="ARBA00023077"/>
    </source>
</evidence>
<dbReference type="Pfam" id="PF00593">
    <property type="entry name" value="TonB_dep_Rec_b-barrel"/>
    <property type="match status" value="1"/>
</dbReference>
<protein>
    <submittedName>
        <fullName evidence="15">TonB-dependent receptor</fullName>
    </submittedName>
</protein>
<evidence type="ECO:0000256" key="12">
    <source>
        <dbReference type="SAM" id="SignalP"/>
    </source>
</evidence>
<dbReference type="InterPro" id="IPR000531">
    <property type="entry name" value="Beta-barrel_TonB"/>
</dbReference>
<feature type="domain" description="TonB-dependent receptor-like beta-barrel" evidence="13">
    <location>
        <begin position="224"/>
        <end position="615"/>
    </location>
</feature>
<keyword evidence="3 10" id="KW-1134">Transmembrane beta strand</keyword>
<proteinExistence type="inferred from homology"/>
<dbReference type="PROSITE" id="PS52016">
    <property type="entry name" value="TONB_DEPENDENT_REC_3"/>
    <property type="match status" value="1"/>
</dbReference>
<sequence length="643" mass="72148">MKRMIPLNLLLGLSILATGNAAAQTEALQEYSLPGMNVTALGYEKSNLETPADVTVYSGEELKKTGANDVANALKYKAGVYFTQMGPHDQSFITGNSTLSLRGIKGGTLVLINGVPASFNNVSHLDMMNLDTVEKVEVVKGGGAVLYGSEAYGGVINVITKSEYKNSLHIAAGNKGQRDYSAAISAGKLGVTLGRNEMGETGILTQKQGTKTINGVKVPYYTGFGDSKKDHLGVSYKFDDKLSFNYMFDKKKYTIDYLGADNSKLQHFDYDDREHFAQLHFNDQNGFDATAYYNERIIRNPDYYIVRPDNLEWERSDHKNYGADFKKVWQNDKDKVLLGFNTKRELYVDENQKFASFGNSSSALKPYARFGSYSLNGYSFYGQYDRKLSEATDVVLSMREDLIRSDAGNYNAFLPQLQILTKLDQENSLYANAGRSFRMPTFRQLYYSSGVILQNPDLKPEYGWNYEAGYKHDNGKEQFKAAVFHIDLDDQITSRKVNGLSQSYNAAKYKNTGIELSYTNQLDENLTWTVGGIYSKPQNKTTNTAPWKDVLGKYQVMTSIDYQHDKTNASLNLSYMGGRVNNSKQTDVKPILLSNLHVGHEVFANATLTLDINNIFNRRDLTDPDGLYYTQGRTFLVGLNYNF</sequence>
<evidence type="ECO:0000259" key="13">
    <source>
        <dbReference type="Pfam" id="PF00593"/>
    </source>
</evidence>
<dbReference type="EMBL" id="MNTG01000002">
    <property type="protein sequence ID" value="OLA39195.1"/>
    <property type="molecule type" value="Genomic_DNA"/>
</dbReference>
<comment type="similarity">
    <text evidence="10 11">Belongs to the TonB-dependent receptor family.</text>
</comment>
<evidence type="ECO:0000256" key="8">
    <source>
        <dbReference type="ARBA" id="ARBA00023170"/>
    </source>
</evidence>
<evidence type="ECO:0000256" key="11">
    <source>
        <dbReference type="RuleBase" id="RU003357"/>
    </source>
</evidence>
<feature type="domain" description="TonB-dependent receptor plug" evidence="14">
    <location>
        <begin position="48"/>
        <end position="155"/>
    </location>
</feature>
<name>A0A1Q6RA15_9FIRM</name>
<dbReference type="InterPro" id="IPR039426">
    <property type="entry name" value="TonB-dep_rcpt-like"/>
</dbReference>
<evidence type="ECO:0000256" key="2">
    <source>
        <dbReference type="ARBA" id="ARBA00022448"/>
    </source>
</evidence>
<comment type="subcellular location">
    <subcellularLocation>
        <location evidence="1 10">Cell outer membrane</location>
        <topology evidence="1 10">Multi-pass membrane protein</topology>
    </subcellularLocation>
</comment>
<keyword evidence="8 15" id="KW-0675">Receptor</keyword>
<dbReference type="InterPro" id="IPR012910">
    <property type="entry name" value="Plug_dom"/>
</dbReference>
<dbReference type="PROSITE" id="PS01156">
    <property type="entry name" value="TONB_DEPENDENT_REC_2"/>
    <property type="match status" value="1"/>
</dbReference>
<dbReference type="InterPro" id="IPR036942">
    <property type="entry name" value="Beta-barrel_TonB_sf"/>
</dbReference>